<keyword evidence="3" id="KW-0067">ATP-binding</keyword>
<keyword evidence="1" id="KW-0547">Nucleotide-binding</keyword>
<feature type="region of interest" description="Disordered" evidence="4">
    <location>
        <begin position="19"/>
        <end position="62"/>
    </location>
</feature>
<reference evidence="6" key="1">
    <citation type="submission" date="2023-03" db="EMBL/GenBank/DDBJ databases">
        <title>Emydomyces testavorans Genome Sequence.</title>
        <authorList>
            <person name="Hoyer L."/>
        </authorList>
    </citation>
    <scope>NUCLEOTIDE SEQUENCE</scope>
    <source>
        <strain evidence="6">16-2883</strain>
    </source>
</reference>
<dbReference type="Pfam" id="PF00271">
    <property type="entry name" value="Helicase_C"/>
    <property type="match status" value="1"/>
</dbReference>
<dbReference type="PANTHER" id="PTHR45626">
    <property type="entry name" value="TRANSCRIPTION TERMINATION FACTOR 2-RELATED"/>
    <property type="match status" value="1"/>
</dbReference>
<feature type="domain" description="Helicase C-terminal" evidence="5">
    <location>
        <begin position="925"/>
        <end position="1080"/>
    </location>
</feature>
<gene>
    <name evidence="6" type="ORF">PRK78_006303</name>
</gene>
<feature type="region of interest" description="Disordered" evidence="4">
    <location>
        <begin position="1111"/>
        <end position="1154"/>
    </location>
</feature>
<dbReference type="InterPro" id="IPR049730">
    <property type="entry name" value="SNF2/RAD54-like_C"/>
</dbReference>
<feature type="compositionally biased region" description="Low complexity" evidence="4">
    <location>
        <begin position="37"/>
        <end position="59"/>
    </location>
</feature>
<keyword evidence="7" id="KW-1185">Reference proteome</keyword>
<feature type="compositionally biased region" description="Low complexity" evidence="4">
    <location>
        <begin position="1249"/>
        <end position="1260"/>
    </location>
</feature>
<evidence type="ECO:0000259" key="5">
    <source>
        <dbReference type="PROSITE" id="PS51194"/>
    </source>
</evidence>
<dbReference type="SUPFAM" id="SSF52540">
    <property type="entry name" value="P-loop containing nucleoside triphosphate hydrolases"/>
    <property type="match status" value="2"/>
</dbReference>
<dbReference type="InterPro" id="IPR038718">
    <property type="entry name" value="SNF2-like_sf"/>
</dbReference>
<dbReference type="InterPro" id="IPR001650">
    <property type="entry name" value="Helicase_C-like"/>
</dbReference>
<proteinExistence type="predicted"/>
<accession>A0AAF0DPZ4</accession>
<evidence type="ECO:0000313" key="7">
    <source>
        <dbReference type="Proteomes" id="UP001219355"/>
    </source>
</evidence>
<evidence type="ECO:0000256" key="3">
    <source>
        <dbReference type="ARBA" id="ARBA00022840"/>
    </source>
</evidence>
<dbReference type="CDD" id="cd18008">
    <property type="entry name" value="DEXDc_SHPRH-like"/>
    <property type="match status" value="1"/>
</dbReference>
<protein>
    <recommendedName>
        <fullName evidence="5">Helicase C-terminal domain-containing protein</fullName>
    </recommendedName>
</protein>
<dbReference type="Gene3D" id="3.40.50.10810">
    <property type="entry name" value="Tandem AAA-ATPase domain"/>
    <property type="match status" value="1"/>
</dbReference>
<dbReference type="Pfam" id="PF00176">
    <property type="entry name" value="SNF2-rel_dom"/>
    <property type="match status" value="1"/>
</dbReference>
<dbReference type="PROSITE" id="PS51194">
    <property type="entry name" value="HELICASE_CTER"/>
    <property type="match status" value="1"/>
</dbReference>
<dbReference type="CDD" id="cd18793">
    <property type="entry name" value="SF2_C_SNF"/>
    <property type="match status" value="1"/>
</dbReference>
<dbReference type="InterPro" id="IPR027417">
    <property type="entry name" value="P-loop_NTPase"/>
</dbReference>
<dbReference type="GO" id="GO:0006281">
    <property type="term" value="P:DNA repair"/>
    <property type="evidence" value="ECO:0007669"/>
    <property type="project" value="TreeGrafter"/>
</dbReference>
<evidence type="ECO:0000256" key="2">
    <source>
        <dbReference type="ARBA" id="ARBA00022801"/>
    </source>
</evidence>
<keyword evidence="2" id="KW-0378">Hydrolase</keyword>
<evidence type="ECO:0000256" key="1">
    <source>
        <dbReference type="ARBA" id="ARBA00022741"/>
    </source>
</evidence>
<dbReference type="AlphaFoldDB" id="A0AAF0DPZ4"/>
<sequence>MKDSSFLLQLESVIGEATANGDSEEFTSHISGAQSISSGPSTPVSLTSTPSSQSSFVSPPSRPVPEKALFLDNIDNFIPVGILKQLNSQLQPCDHETIGENTEYPAEEVNSLERAGWIRTSICKNEAHPGWNAIRVYALPEDIGQTIVPRSSAGLHRALKTIMSKLDPSPEAWIGQFDPFSEHISEQKAEDESLFYIFNTLESPNPNVDIVSDPWARIAMEEVLAEDAGNSTSSHKNNRLPGLKTTLYPYQRRSAALMIQKESEPGELEDPRFQPFNGPTGQRYYYDKEEGTIYRDKRLYSGACGGVLAETMGYGKTLICLAVILATKGHFPRIPCGYLQDLHPVRAKTASLLEMAASTAGRYSVPWKFHFDRMGAFGIHHEKCVDACEQNRGSYTIIQTPKYGCRKTTSSQVKRTHLRISSGTLVIVPPNLVDHWIHEIERHTQGLNVLVLRDISHKTPSADELLQYDIILFSRVRFEKENGEFGTGSSKIYNSPLKEFHWLRIIVDEGHNFASTSGKTNATHLLERLHVERRWVVSGTPSDGMYGVEVSLASQETFPETIAKSDERAVAILKARKDASSIVDEELKNLDKLRRIVVDFLCLKPWANCRSNDAANWTRYIKPRGADGKRKMAASLRSTLQSIVVRHRSEDISKDLTLPSLHNKVVYLEPTFHDKLSLNMFVFQLAVNAITSERTDQDYMFHPRNRKHLGVLINNLRHAGFWWTGFEKNDVEGTLEIARKYLERNRDSMNEADLSLLCEGISIAERTIACSSWNAFSQFDELGVLVSDFPEHARGIWSIDGSNEHQQPLLLGISQARDAQRFITAHLCSVDPSEGLAGAGIKTKREMQRRINGTDDAKSRTLSPTKSQAECAASNAKTNDYLIHRPKPETPSKKQAFSSFKVLPTESPLAKTRIVATASAKLTYLLDRVLEFQDTEKIIIFYENNNTAFWIAEGLEMLGVEFRMYASGLKAHLKSEYLSVFNDAEAVRVLLMDLRQASHGLHMACASRIFIVNPIWDPNIESQAIKRAHRISQSKPVYVETLVLKDTLEDKMLRRRKQMSNAEMQHAEKDLLEDRTMSYIIQTEGFIPISGDEKDGGSAYLKNMPGFFDRHKLPIRDNHKGKKMSHSPRRMKPRPVRRTPAKQRGNKDFNTLPFLDSDVSPGAVKINQRRKALEETVTEDGIVMLAGNTPTPRKRRATSRLADANADHNPSNSNNDALPWILDSQAGSPVPGNGNLPEDPFYTPGLSTASAPFFFSSPVN</sequence>
<feature type="region of interest" description="Disordered" evidence="4">
    <location>
        <begin position="1185"/>
        <end position="1260"/>
    </location>
</feature>
<dbReference type="InterPro" id="IPR050628">
    <property type="entry name" value="SNF2_RAD54_helicase_TF"/>
</dbReference>
<dbReference type="Gene3D" id="3.40.50.300">
    <property type="entry name" value="P-loop containing nucleotide triphosphate hydrolases"/>
    <property type="match status" value="1"/>
</dbReference>
<organism evidence="6 7">
    <name type="scientific">Emydomyces testavorans</name>
    <dbReference type="NCBI Taxonomy" id="2070801"/>
    <lineage>
        <taxon>Eukaryota</taxon>
        <taxon>Fungi</taxon>
        <taxon>Dikarya</taxon>
        <taxon>Ascomycota</taxon>
        <taxon>Pezizomycotina</taxon>
        <taxon>Eurotiomycetes</taxon>
        <taxon>Eurotiomycetidae</taxon>
        <taxon>Onygenales</taxon>
        <taxon>Nannizziopsiaceae</taxon>
        <taxon>Emydomyces</taxon>
    </lineage>
</organism>
<dbReference type="GO" id="GO:0016787">
    <property type="term" value="F:hydrolase activity"/>
    <property type="evidence" value="ECO:0007669"/>
    <property type="project" value="UniProtKB-KW"/>
</dbReference>
<dbReference type="GO" id="GO:0008094">
    <property type="term" value="F:ATP-dependent activity, acting on DNA"/>
    <property type="evidence" value="ECO:0007669"/>
    <property type="project" value="TreeGrafter"/>
</dbReference>
<feature type="compositionally biased region" description="Basic residues" evidence="4">
    <location>
        <begin position="1119"/>
        <end position="1141"/>
    </location>
</feature>
<evidence type="ECO:0000313" key="6">
    <source>
        <dbReference type="EMBL" id="WEW60815.1"/>
    </source>
</evidence>
<dbReference type="PANTHER" id="PTHR45626:SF51">
    <property type="entry name" value="SNF2-RELATED DOMAIN-CONTAINING PROTEIN"/>
    <property type="match status" value="1"/>
</dbReference>
<dbReference type="InterPro" id="IPR000330">
    <property type="entry name" value="SNF2_N"/>
</dbReference>
<dbReference type="GO" id="GO:0005634">
    <property type="term" value="C:nucleus"/>
    <property type="evidence" value="ECO:0007669"/>
    <property type="project" value="TreeGrafter"/>
</dbReference>
<feature type="region of interest" description="Disordered" evidence="4">
    <location>
        <begin position="846"/>
        <end position="870"/>
    </location>
</feature>
<dbReference type="Proteomes" id="UP001219355">
    <property type="component" value="Chromosome 4"/>
</dbReference>
<evidence type="ECO:0000256" key="4">
    <source>
        <dbReference type="SAM" id="MobiDB-lite"/>
    </source>
</evidence>
<dbReference type="GO" id="GO:0005524">
    <property type="term" value="F:ATP binding"/>
    <property type="evidence" value="ECO:0007669"/>
    <property type="project" value="UniProtKB-KW"/>
</dbReference>
<dbReference type="InterPro" id="IPR014001">
    <property type="entry name" value="Helicase_ATP-bd"/>
</dbReference>
<dbReference type="SMART" id="SM00487">
    <property type="entry name" value="DEXDc"/>
    <property type="match status" value="1"/>
</dbReference>
<feature type="compositionally biased region" description="Basic and acidic residues" evidence="4">
    <location>
        <begin position="846"/>
        <end position="859"/>
    </location>
</feature>
<name>A0AAF0DPZ4_9EURO</name>
<dbReference type="EMBL" id="CP120630">
    <property type="protein sequence ID" value="WEW60815.1"/>
    <property type="molecule type" value="Genomic_DNA"/>
</dbReference>